<dbReference type="SUPFAM" id="SSF50129">
    <property type="entry name" value="GroES-like"/>
    <property type="match status" value="1"/>
</dbReference>
<proteinExistence type="predicted"/>
<accession>A0A221S2M5</accession>
<dbReference type="GO" id="GO:0005524">
    <property type="term" value="F:ATP binding"/>
    <property type="evidence" value="ECO:0007669"/>
    <property type="project" value="InterPro"/>
</dbReference>
<gene>
    <name evidence="2" type="primary">groES</name>
</gene>
<evidence type="ECO:0000313" key="2">
    <source>
        <dbReference type="EMBL" id="ASN63171.1"/>
    </source>
</evidence>
<dbReference type="CDD" id="cd00320">
    <property type="entry name" value="cpn10"/>
    <property type="match status" value="1"/>
</dbReference>
<reference evidence="2" key="1">
    <citation type="submission" date="2016-03" db="EMBL/GenBank/DDBJ databases">
        <title>Novel chaperonins are prevalent in the virioplankton and link to viral biology and ecology.</title>
        <authorList>
            <person name="Marine R.L."/>
            <person name="Nasko D.J."/>
            <person name="Polson S.W."/>
            <person name="Wommack K.E."/>
        </authorList>
    </citation>
    <scope>NUCLEOTIDE SEQUENCE</scope>
</reference>
<dbReference type="Pfam" id="PF00166">
    <property type="entry name" value="Cpn10"/>
    <property type="match status" value="1"/>
</dbReference>
<name>A0A221S2M5_9VIRU</name>
<dbReference type="InterPro" id="IPR011032">
    <property type="entry name" value="GroES-like_sf"/>
</dbReference>
<dbReference type="GO" id="GO:0044183">
    <property type="term" value="F:protein folding chaperone"/>
    <property type="evidence" value="ECO:0007669"/>
    <property type="project" value="InterPro"/>
</dbReference>
<keyword evidence="1" id="KW-0143">Chaperone</keyword>
<dbReference type="InterPro" id="IPR037124">
    <property type="entry name" value="Chaperonin_GroES_sf"/>
</dbReference>
<dbReference type="Gene3D" id="2.30.33.40">
    <property type="entry name" value="GroES chaperonin"/>
    <property type="match status" value="1"/>
</dbReference>
<dbReference type="InterPro" id="IPR020818">
    <property type="entry name" value="Chaperonin_GroES"/>
</dbReference>
<dbReference type="EMBL" id="KU970577">
    <property type="protein sequence ID" value="ASN63171.1"/>
    <property type="molecule type" value="Genomic_DNA"/>
</dbReference>
<organism evidence="2">
    <name type="scientific">uncultured virus</name>
    <dbReference type="NCBI Taxonomy" id="340016"/>
    <lineage>
        <taxon>Viruses</taxon>
        <taxon>environmental samples</taxon>
    </lineage>
</organism>
<protein>
    <submittedName>
        <fullName evidence="2">Co-chaperonin GroES</fullName>
    </submittedName>
</protein>
<sequence>MISNEAWATESDIPTPDIVPQPVGYRILIRPRSSIEKTKGGIILTDTSKDSQSYLNSVGQVIAMGNECYSNREKPWCKVGDWVIFGRYAGARISVQKVKMVLLNDDEIIATLDNPDVISHQI</sequence>
<dbReference type="SMART" id="SM00883">
    <property type="entry name" value="Cpn10"/>
    <property type="match status" value="1"/>
</dbReference>
<dbReference type="PRINTS" id="PR00297">
    <property type="entry name" value="CHAPERONIN10"/>
</dbReference>
<evidence type="ECO:0000256" key="1">
    <source>
        <dbReference type="ARBA" id="ARBA00023186"/>
    </source>
</evidence>